<accession>A0A4R5EZ48</accession>
<dbReference type="InterPro" id="IPR004675">
    <property type="entry name" value="AhpD_core"/>
</dbReference>
<evidence type="ECO:0000259" key="1">
    <source>
        <dbReference type="Pfam" id="PF02627"/>
    </source>
</evidence>
<sequence>MSWTDILNEAQGGMETFGTAQTATAEGFGALHVASTTAGEISNKHKELMALALGIGKQCVDCIAFHVKASIEAGATRAEIEETVGVCILMGGGPSYMYGVKALAAYDEFTA</sequence>
<dbReference type="EMBL" id="SMFP01000002">
    <property type="protein sequence ID" value="TDE40331.1"/>
    <property type="molecule type" value="Genomic_DNA"/>
</dbReference>
<gene>
    <name evidence="2" type="ORF">E1B25_05110</name>
</gene>
<dbReference type="SUPFAM" id="SSF69118">
    <property type="entry name" value="AhpD-like"/>
    <property type="match status" value="1"/>
</dbReference>
<protein>
    <submittedName>
        <fullName evidence="2">Carboxymuconolactone decarboxylase family protein</fullName>
    </submittedName>
</protein>
<dbReference type="AlphaFoldDB" id="A0A4R5EZ48"/>
<name>A0A4R5EZ48_9RHOB</name>
<dbReference type="OrthoDB" id="1683318at2"/>
<comment type="caution">
    <text evidence="2">The sequence shown here is derived from an EMBL/GenBank/DDBJ whole genome shotgun (WGS) entry which is preliminary data.</text>
</comment>
<feature type="domain" description="Carboxymuconolactone decarboxylase-like" evidence="1">
    <location>
        <begin position="28"/>
        <end position="104"/>
    </location>
</feature>
<dbReference type="InterPro" id="IPR003779">
    <property type="entry name" value="CMD-like"/>
</dbReference>
<dbReference type="PANTHER" id="PTHR33930">
    <property type="entry name" value="ALKYL HYDROPEROXIDE REDUCTASE AHPD"/>
    <property type="match status" value="1"/>
</dbReference>
<organism evidence="2 3">
    <name type="scientific">Antarcticimicrobium sediminis</name>
    <dbReference type="NCBI Taxonomy" id="2546227"/>
    <lineage>
        <taxon>Bacteria</taxon>
        <taxon>Pseudomonadati</taxon>
        <taxon>Pseudomonadota</taxon>
        <taxon>Alphaproteobacteria</taxon>
        <taxon>Rhodobacterales</taxon>
        <taxon>Paracoccaceae</taxon>
        <taxon>Antarcticimicrobium</taxon>
    </lineage>
</organism>
<proteinExistence type="predicted"/>
<evidence type="ECO:0000313" key="3">
    <source>
        <dbReference type="Proteomes" id="UP000294662"/>
    </source>
</evidence>
<dbReference type="InterPro" id="IPR029032">
    <property type="entry name" value="AhpD-like"/>
</dbReference>
<dbReference type="PANTHER" id="PTHR33930:SF2">
    <property type="entry name" value="BLR3452 PROTEIN"/>
    <property type="match status" value="1"/>
</dbReference>
<dbReference type="NCBIfam" id="TIGR00778">
    <property type="entry name" value="ahpD_dom"/>
    <property type="match status" value="1"/>
</dbReference>
<dbReference type="Pfam" id="PF02627">
    <property type="entry name" value="CMD"/>
    <property type="match status" value="1"/>
</dbReference>
<evidence type="ECO:0000313" key="2">
    <source>
        <dbReference type="EMBL" id="TDE40331.1"/>
    </source>
</evidence>
<keyword evidence="3" id="KW-1185">Reference proteome</keyword>
<dbReference type="RefSeq" id="WP_132827588.1">
    <property type="nucleotide sequence ID" value="NZ_SMFP01000002.1"/>
</dbReference>
<dbReference type="Gene3D" id="1.20.1290.10">
    <property type="entry name" value="AhpD-like"/>
    <property type="match status" value="1"/>
</dbReference>
<dbReference type="Proteomes" id="UP000294662">
    <property type="component" value="Unassembled WGS sequence"/>
</dbReference>
<dbReference type="GO" id="GO:0051920">
    <property type="term" value="F:peroxiredoxin activity"/>
    <property type="evidence" value="ECO:0007669"/>
    <property type="project" value="InterPro"/>
</dbReference>
<reference evidence="2 3" key="1">
    <citation type="submission" date="2019-03" db="EMBL/GenBank/DDBJ databases">
        <authorList>
            <person name="Zhang S."/>
        </authorList>
    </citation>
    <scope>NUCLEOTIDE SEQUENCE [LARGE SCALE GENOMIC DNA]</scope>
    <source>
        <strain evidence="2 3">S4J41</strain>
    </source>
</reference>